<dbReference type="EMBL" id="JAGTXO010000062">
    <property type="protein sequence ID" value="KAG8457830.1"/>
    <property type="molecule type" value="Genomic_DNA"/>
</dbReference>
<organism evidence="4 5">
    <name type="scientific">Diacronema lutheri</name>
    <name type="common">Unicellular marine alga</name>
    <name type="synonym">Monochrysis lutheri</name>
    <dbReference type="NCBI Taxonomy" id="2081491"/>
    <lineage>
        <taxon>Eukaryota</taxon>
        <taxon>Haptista</taxon>
        <taxon>Haptophyta</taxon>
        <taxon>Pavlovophyceae</taxon>
        <taxon>Pavlovales</taxon>
        <taxon>Pavlovaceae</taxon>
        <taxon>Diacronema</taxon>
    </lineage>
</organism>
<comment type="caution">
    <text evidence="4">The sequence shown here is derived from an EMBL/GenBank/DDBJ whole genome shotgun (WGS) entry which is preliminary data.</text>
</comment>
<feature type="region of interest" description="Disordered" evidence="1">
    <location>
        <begin position="537"/>
        <end position="569"/>
    </location>
</feature>
<keyword evidence="3" id="KW-0732">Signal</keyword>
<dbReference type="Proteomes" id="UP000751190">
    <property type="component" value="Unassembled WGS sequence"/>
</dbReference>
<dbReference type="OrthoDB" id="9984440at2759"/>
<feature type="chain" id="PRO_5035267398" evidence="3">
    <location>
        <begin position="21"/>
        <end position="948"/>
    </location>
</feature>
<evidence type="ECO:0000256" key="3">
    <source>
        <dbReference type="SAM" id="SignalP"/>
    </source>
</evidence>
<feature type="region of interest" description="Disordered" evidence="1">
    <location>
        <begin position="923"/>
        <end position="948"/>
    </location>
</feature>
<keyword evidence="2" id="KW-1133">Transmembrane helix</keyword>
<evidence type="ECO:0000313" key="5">
    <source>
        <dbReference type="Proteomes" id="UP000751190"/>
    </source>
</evidence>
<sequence>MGARMLVSGALLAAAVCAASAPAPAALAWRQRLDGLLAEYPAADALLQRVLARLSNPYEMQEACWKPSAPRGRGLGRSRCDPDSEFPEPGGALCYRKCRPGYTSDGVTLCWKSLFDVYSRGAGVHRSCQLGEVEESALCYAPCPSGFVGVGPVCWKPCNASAYPFYAVDYGAMCCATADACNRQMFAMAVKFPALWARVVASGLTGNYAGAVAQAKEAIDGAMAFALPICGDPIFTPAPDNATSLGPARALAANDGAGAVRRPALLPEPSETAALADAPGRALALADAPQAPADRAPVGATGDAGGALVTTSAAADGRACVESAFGTPARTCAEALQAGLSCAELLTAGYDCHCTCIDAQAACWKPWLFRGVGAPPRECDTSSPYPERGSGVLCYQRCAEGYRSDGASQCHKASLWPPGNASVYSRGSGADLGCAHGAELDAGLCYAPCPPGYTGAGPVCWRDCDERSSTPINGGAICCSSARECGERVIGMATAVPFVFADVALAALGGGAPTPQMAMGAAKELVDALNGFRMPLCDVPPSPPPPPSPLAAPPSPSPAPPAAPAAPAAPGGSASLGALSVQHALQLVPAAQGTAIERLALSAAELGAQLGGELARTLGVDASRFRVDMFMRSSEQAAGGANPAIGAALGRALVAFSIVPAEAPAPAPWQLSARLLALARQAQVAAAAAAAAGGGGGRSASEGAGGMAASPRSARRRLGALGWARSLSGPQPQQQPLFDAAQTPLLSRVAVVESALNVGTAALEREGVPRGADGELPDFSAVALSDTHGTRLALWAELLAGTPDEPEAPDTAGPDSPPTRAANPSTAREASSTAASVSASRVAPAAAAAAACVACVLSIAACVGARAWRAHRAKAGAQPRESGAASADGDWAADWHAEKPWRRDAGASARAVGGRAVAIGVDEDRLPPIASAGPSAASASDDEQRRPL</sequence>
<evidence type="ECO:0000313" key="4">
    <source>
        <dbReference type="EMBL" id="KAG8457830.1"/>
    </source>
</evidence>
<evidence type="ECO:0000256" key="2">
    <source>
        <dbReference type="SAM" id="Phobius"/>
    </source>
</evidence>
<evidence type="ECO:0000256" key="1">
    <source>
        <dbReference type="SAM" id="MobiDB-lite"/>
    </source>
</evidence>
<keyword evidence="2" id="KW-0472">Membrane</keyword>
<protein>
    <submittedName>
        <fullName evidence="4">Uncharacterized protein</fullName>
    </submittedName>
</protein>
<gene>
    <name evidence="4" type="ORF">KFE25_005099</name>
</gene>
<feature type="transmembrane region" description="Helical" evidence="2">
    <location>
        <begin position="842"/>
        <end position="865"/>
    </location>
</feature>
<reference evidence="4" key="1">
    <citation type="submission" date="2021-05" db="EMBL/GenBank/DDBJ databases">
        <title>The genome of the haptophyte Pavlova lutheri (Diacronema luteri, Pavlovales) - a model for lipid biosynthesis in eukaryotic algae.</title>
        <authorList>
            <person name="Hulatt C.J."/>
            <person name="Posewitz M.C."/>
        </authorList>
    </citation>
    <scope>NUCLEOTIDE SEQUENCE</scope>
    <source>
        <strain evidence="4">NIVA-4/92</strain>
    </source>
</reference>
<feature type="compositionally biased region" description="Low complexity" evidence="1">
    <location>
        <begin position="927"/>
        <end position="939"/>
    </location>
</feature>
<proteinExistence type="predicted"/>
<keyword evidence="2" id="KW-0812">Transmembrane</keyword>
<feature type="signal peptide" evidence="3">
    <location>
        <begin position="1"/>
        <end position="20"/>
    </location>
</feature>
<dbReference type="AlphaFoldDB" id="A0A8J5X7J2"/>
<name>A0A8J5X7J2_DIALT</name>
<feature type="compositionally biased region" description="Pro residues" evidence="1">
    <location>
        <begin position="538"/>
        <end position="564"/>
    </location>
</feature>
<accession>A0A8J5X7J2</accession>
<keyword evidence="5" id="KW-1185">Reference proteome</keyword>
<feature type="region of interest" description="Disordered" evidence="1">
    <location>
        <begin position="802"/>
        <end position="832"/>
    </location>
</feature>